<evidence type="ECO:0000259" key="1">
    <source>
        <dbReference type="Pfam" id="PF08241"/>
    </source>
</evidence>
<dbReference type="PANTHER" id="PTHR45036">
    <property type="entry name" value="METHYLTRANSFERASE LIKE 7B"/>
    <property type="match status" value="1"/>
</dbReference>
<reference evidence="2 3" key="1">
    <citation type="submission" date="2018-11" db="EMBL/GenBank/DDBJ databases">
        <title>Sequencing the genomes of 1000 actinobacteria strains.</title>
        <authorList>
            <person name="Klenk H.-P."/>
        </authorList>
    </citation>
    <scope>NUCLEOTIDE SEQUENCE [LARGE SCALE GENOMIC DNA]</scope>
    <source>
        <strain evidence="2 3">DSM 44348</strain>
    </source>
</reference>
<evidence type="ECO:0000313" key="2">
    <source>
        <dbReference type="EMBL" id="ROS42754.1"/>
    </source>
</evidence>
<dbReference type="GO" id="GO:0032259">
    <property type="term" value="P:methylation"/>
    <property type="evidence" value="ECO:0007669"/>
    <property type="project" value="UniProtKB-KW"/>
</dbReference>
<organism evidence="2 3">
    <name type="scientific">Amycolatopsis thermoflava</name>
    <dbReference type="NCBI Taxonomy" id="84480"/>
    <lineage>
        <taxon>Bacteria</taxon>
        <taxon>Bacillati</taxon>
        <taxon>Actinomycetota</taxon>
        <taxon>Actinomycetes</taxon>
        <taxon>Pseudonocardiales</taxon>
        <taxon>Pseudonocardiaceae</taxon>
        <taxon>Amycolatopsis</taxon>
        <taxon>Amycolatopsis methanolica group</taxon>
    </lineage>
</organism>
<dbReference type="CDD" id="cd02440">
    <property type="entry name" value="AdoMet_MTases"/>
    <property type="match status" value="1"/>
</dbReference>
<dbReference type="SUPFAM" id="SSF53335">
    <property type="entry name" value="S-adenosyl-L-methionine-dependent methyltransferases"/>
    <property type="match status" value="1"/>
</dbReference>
<dbReference type="InterPro" id="IPR013216">
    <property type="entry name" value="Methyltransf_11"/>
</dbReference>
<dbReference type="PANTHER" id="PTHR45036:SF1">
    <property type="entry name" value="METHYLTRANSFERASE LIKE 7A"/>
    <property type="match status" value="1"/>
</dbReference>
<gene>
    <name evidence="2" type="ORF">EDD35_5153</name>
</gene>
<comment type="caution">
    <text evidence="2">The sequence shown here is derived from an EMBL/GenBank/DDBJ whole genome shotgun (WGS) entry which is preliminary data.</text>
</comment>
<protein>
    <submittedName>
        <fullName evidence="2">Methyltransferase family protein</fullName>
    </submittedName>
</protein>
<dbReference type="AlphaFoldDB" id="A0A3N2H1F7"/>
<dbReference type="GO" id="GO:0008757">
    <property type="term" value="F:S-adenosylmethionine-dependent methyltransferase activity"/>
    <property type="evidence" value="ECO:0007669"/>
    <property type="project" value="InterPro"/>
</dbReference>
<dbReference type="InterPro" id="IPR052356">
    <property type="entry name" value="Thiol_S-MT"/>
</dbReference>
<dbReference type="Pfam" id="PF08241">
    <property type="entry name" value="Methyltransf_11"/>
    <property type="match status" value="1"/>
</dbReference>
<proteinExistence type="predicted"/>
<evidence type="ECO:0000313" key="3">
    <source>
        <dbReference type="Proteomes" id="UP000274843"/>
    </source>
</evidence>
<dbReference type="InterPro" id="IPR029063">
    <property type="entry name" value="SAM-dependent_MTases_sf"/>
</dbReference>
<keyword evidence="2" id="KW-0808">Transferase</keyword>
<accession>A0A3N2H1F7</accession>
<name>A0A3N2H1F7_9PSEU</name>
<dbReference type="Gene3D" id="3.40.50.150">
    <property type="entry name" value="Vaccinia Virus protein VP39"/>
    <property type="match status" value="1"/>
</dbReference>
<keyword evidence="2" id="KW-0489">Methyltransferase</keyword>
<feature type="domain" description="Methyltransferase type 11" evidence="1">
    <location>
        <begin position="38"/>
        <end position="125"/>
    </location>
</feature>
<dbReference type="EMBL" id="RKHY01000001">
    <property type="protein sequence ID" value="ROS42754.1"/>
    <property type="molecule type" value="Genomic_DNA"/>
</dbReference>
<keyword evidence="3" id="KW-1185">Reference proteome</keyword>
<dbReference type="Proteomes" id="UP000274843">
    <property type="component" value="Unassembled WGS sequence"/>
</dbReference>
<sequence length="204" mass="22049">MANRFFPWLFKRIGARNEARGGAALRRELLAGARGRVLEVGAGAGLNFPHYPPGVDLTAVEPEPALRAEAAKSGVPVLDARADRLPLPDGSVDEVVVSGVLCSVPDQAAALAEFRRVLRPGGRLRFYEHVRARTPLRARWQDLAALVWPRLMGGCLPNRDTRTAIEAAGFVVSHCRELIFPRGAKVSVVAPRIVGVARKGPDQP</sequence>